<evidence type="ECO:0000259" key="6">
    <source>
        <dbReference type="Pfam" id="PF24064"/>
    </source>
</evidence>
<evidence type="ECO:0000256" key="5">
    <source>
        <dbReference type="SAM" id="MobiDB-lite"/>
    </source>
</evidence>
<gene>
    <name evidence="7" type="ORF">SAMEA4029010_CIC11G00000005558</name>
</gene>
<reference evidence="7 8" key="1">
    <citation type="submission" date="2016-10" db="EMBL/GenBank/DDBJ databases">
        <authorList>
            <person name="de Groot N.N."/>
        </authorList>
    </citation>
    <scope>NUCLEOTIDE SEQUENCE [LARGE SCALE GENOMIC DNA]</scope>
    <source>
        <strain evidence="7 8">CBS 141442</strain>
    </source>
</reference>
<evidence type="ECO:0000313" key="8">
    <source>
        <dbReference type="Proteomes" id="UP000182334"/>
    </source>
</evidence>
<dbReference type="GO" id="GO:1904262">
    <property type="term" value="P:negative regulation of TORC1 signaling"/>
    <property type="evidence" value="ECO:0007669"/>
    <property type="project" value="TreeGrafter"/>
</dbReference>
<dbReference type="AlphaFoldDB" id="A0A1L0DBP1"/>
<dbReference type="OrthoDB" id="18648at2759"/>
<dbReference type="InterPro" id="IPR056603">
    <property type="entry name" value="HTH_NPRL3"/>
</dbReference>
<feature type="compositionally biased region" description="Basic and acidic residues" evidence="5">
    <location>
        <begin position="199"/>
        <end position="209"/>
    </location>
</feature>
<organism evidence="7 8">
    <name type="scientific">Sungouiella intermedia</name>
    <dbReference type="NCBI Taxonomy" id="45354"/>
    <lineage>
        <taxon>Eukaryota</taxon>
        <taxon>Fungi</taxon>
        <taxon>Dikarya</taxon>
        <taxon>Ascomycota</taxon>
        <taxon>Saccharomycotina</taxon>
        <taxon>Pichiomycetes</taxon>
        <taxon>Metschnikowiaceae</taxon>
        <taxon>Sungouiella</taxon>
    </lineage>
</organism>
<dbReference type="GO" id="GO:0038202">
    <property type="term" value="P:TORC1 signaling"/>
    <property type="evidence" value="ECO:0007669"/>
    <property type="project" value="TreeGrafter"/>
</dbReference>
<dbReference type="EMBL" id="LT635759">
    <property type="protein sequence ID" value="SGZ53352.1"/>
    <property type="molecule type" value="Genomic_DNA"/>
</dbReference>
<dbReference type="GO" id="GO:1990130">
    <property type="term" value="C:GATOR1 complex"/>
    <property type="evidence" value="ECO:0007669"/>
    <property type="project" value="TreeGrafter"/>
</dbReference>
<sequence>MSYNLPCPSLIGILLVVSTHNGPQIVHHYPPELSDTSLRSQGAEESDDDFDDEDYIAEDSTKDRESATTWDSSHLDYYLGTKQDLLSFLDNQQSHRARLHELAEVGSVNSADRPGLPQVSYVESGHRTLRQVASNLSKNSSTTQGSKELSNQILGFEPEHISEMLSPPRDMCNRRFEIMLENVVFLGLPVHVSSNGSWRSDKRNNRDQSIHNGDSLTNDDHGTSTEQSATAMSMFHLVFVMNPPEIERNYRIDEMFYYVVSKLSLVLRYEQLKHEFVWNQTRLIYKLKEEWRNSVSQTSQQTMNEFLVSKSSLCKIMVQCFDAISTSRIANLTINNKPRSFQIPIKLEFHSLPEMTVPYIPGSYLSSTVNLLGNTGLVSIGETTRYKSNSLMSLMLGGLITDDLDPNEDNDDDLDDDDKAITEDVIYFSLLLLDEPDSIIRDIKADPNSELAAFVRLIHPSESLLKITNKMKLQSGKSSLSTSAVILFALHLIYWRRARVISPLNTRSIYIVSPMAPITANFYRDIPQFKKKFSTVPSLPLFLKLLSSRLKKPKQFASIIPSRDHKEIYLDALAWLMRYGYVTQLHTYIWLKVSRKVKMKVEEDMENELGRIKRHGDSSSRSDVKLESKVVDNKVVDNKVMDTKVVDNKVTDGKPAKPDNSSKLMKGSNLKSPLDTLDDQIDSIRKNLEFSHLAPNIALEDDDDTILVDPGRASSLERRWINKIVHEECNLTSELSAVFFKLLKYMNGKNSLEILLLKENVSRTELRKLLVAIEAHIISVRHW</sequence>
<keyword evidence="4" id="KW-0469">Meiosis</keyword>
<feature type="region of interest" description="Disordered" evidence="5">
    <location>
        <begin position="196"/>
        <end position="225"/>
    </location>
</feature>
<protein>
    <recommendedName>
        <fullName evidence="2 4">Nitrogen permease regulator 3</fullName>
    </recommendedName>
    <alternativeName>
        <fullName evidence="3 4">Required for meiotic nuclear division protein 11</fullName>
    </alternativeName>
</protein>
<name>A0A1L0DBP1_9ASCO</name>
<feature type="region of interest" description="Disordered" evidence="5">
    <location>
        <begin position="650"/>
        <end position="669"/>
    </location>
</feature>
<feature type="domain" description="GATOR1 complex protein NPRL3 C-terminal HTH" evidence="6">
    <location>
        <begin position="714"/>
        <end position="778"/>
    </location>
</feature>
<dbReference type="GO" id="GO:0010508">
    <property type="term" value="P:positive regulation of autophagy"/>
    <property type="evidence" value="ECO:0007669"/>
    <property type="project" value="TreeGrafter"/>
</dbReference>
<evidence type="ECO:0000313" key="7">
    <source>
        <dbReference type="EMBL" id="SGZ53352.1"/>
    </source>
</evidence>
<comment type="function">
    <text evidence="4">Mediates inactivation of the TORC1 complex in response to amino acid starvation. Required for meiotic nuclear division.</text>
</comment>
<dbReference type="GO" id="GO:0051321">
    <property type="term" value="P:meiotic cell cycle"/>
    <property type="evidence" value="ECO:0007669"/>
    <property type="project" value="UniProtKB-UniRule"/>
</dbReference>
<dbReference type="STRING" id="45354.A0A1L0DBP1"/>
<dbReference type="Proteomes" id="UP000182334">
    <property type="component" value="Chromosome IV"/>
</dbReference>
<keyword evidence="8" id="KW-1185">Reference proteome</keyword>
<keyword evidence="4" id="KW-0732">Signal</keyword>
<evidence type="ECO:0000256" key="2">
    <source>
        <dbReference type="ARBA" id="ARBA00017880"/>
    </source>
</evidence>
<comment type="subcellular location">
    <subcellularLocation>
        <location evidence="4">Vacuole membrane</location>
        <topology evidence="4">Peripheral membrane protein</topology>
    </subcellularLocation>
</comment>
<accession>A0A1L0DBP1</accession>
<feature type="region of interest" description="Disordered" evidence="5">
    <location>
        <begin position="29"/>
        <end position="53"/>
    </location>
</feature>
<dbReference type="InterPro" id="IPR005365">
    <property type="entry name" value="Npr3"/>
</dbReference>
<dbReference type="GO" id="GO:0005774">
    <property type="term" value="C:vacuolar membrane"/>
    <property type="evidence" value="ECO:0007669"/>
    <property type="project" value="UniProtKB-SubCell"/>
</dbReference>
<dbReference type="Pfam" id="PF24064">
    <property type="entry name" value="HTH_NPRL3"/>
    <property type="match status" value="1"/>
</dbReference>
<dbReference type="GO" id="GO:0034198">
    <property type="term" value="P:cellular response to amino acid starvation"/>
    <property type="evidence" value="ECO:0007669"/>
    <property type="project" value="TreeGrafter"/>
</dbReference>
<evidence type="ECO:0000256" key="3">
    <source>
        <dbReference type="ARBA" id="ARBA00030028"/>
    </source>
</evidence>
<dbReference type="PANTHER" id="PTHR13153">
    <property type="entry name" value="CGTHBA PROTEIN -14 GENE PROTEIN"/>
    <property type="match status" value="1"/>
</dbReference>
<feature type="compositionally biased region" description="Acidic residues" evidence="5">
    <location>
        <begin position="44"/>
        <end position="53"/>
    </location>
</feature>
<dbReference type="Pfam" id="PF03666">
    <property type="entry name" value="NPR3"/>
    <property type="match status" value="1"/>
</dbReference>
<evidence type="ECO:0000256" key="4">
    <source>
        <dbReference type="RuleBase" id="RU368069"/>
    </source>
</evidence>
<comment type="similarity">
    <text evidence="1 4">Belongs to the NPR3 family.</text>
</comment>
<evidence type="ECO:0000256" key="1">
    <source>
        <dbReference type="ARBA" id="ARBA00010546"/>
    </source>
</evidence>
<dbReference type="PANTHER" id="PTHR13153:SF5">
    <property type="entry name" value="GATOR COMPLEX PROTEIN NPRL3"/>
    <property type="match status" value="1"/>
</dbReference>
<proteinExistence type="inferred from homology"/>